<sequence>MEPREDEDVPWVPPQHLPADARRLGLSPLVPDGALLEFAGSLDGSRLSHRIVAWVLLVAFVLPVLLTFLRILG</sequence>
<comment type="caution">
    <text evidence="2">The sequence shown here is derived from an EMBL/GenBank/DDBJ whole genome shotgun (WGS) entry which is preliminary data.</text>
</comment>
<protein>
    <submittedName>
        <fullName evidence="2">Uncharacterized protein</fullName>
    </submittedName>
</protein>
<dbReference type="RefSeq" id="WP_136564116.1">
    <property type="nucleotide sequence ID" value="NZ_BAABLS010000006.1"/>
</dbReference>
<organism evidence="2 3">
    <name type="scientific">Nocardioides caeni</name>
    <dbReference type="NCBI Taxonomy" id="574700"/>
    <lineage>
        <taxon>Bacteria</taxon>
        <taxon>Bacillati</taxon>
        <taxon>Actinomycetota</taxon>
        <taxon>Actinomycetes</taxon>
        <taxon>Propionibacteriales</taxon>
        <taxon>Nocardioidaceae</taxon>
        <taxon>Nocardioides</taxon>
    </lineage>
</organism>
<keyword evidence="3" id="KW-1185">Reference proteome</keyword>
<keyword evidence="1" id="KW-0472">Membrane</keyword>
<keyword evidence="1" id="KW-1133">Transmembrane helix</keyword>
<gene>
    <name evidence="2" type="ORF">E9934_17095</name>
</gene>
<reference evidence="2 3" key="1">
    <citation type="journal article" date="2009" name="Int. J. Syst. Evol. Microbiol.">
        <title>Nocardioides caeni sp. nov., isolated from wastewater.</title>
        <authorList>
            <person name="Yoon J.H."/>
            <person name="Kang S.J."/>
            <person name="Park S."/>
            <person name="Kim W."/>
            <person name="Oh T.K."/>
        </authorList>
    </citation>
    <scope>NUCLEOTIDE SEQUENCE [LARGE SCALE GENOMIC DNA]</scope>
    <source>
        <strain evidence="2 3">DSM 23134</strain>
    </source>
</reference>
<dbReference type="Proteomes" id="UP000307087">
    <property type="component" value="Unassembled WGS sequence"/>
</dbReference>
<name>A0A4S8N2D3_9ACTN</name>
<proteinExistence type="predicted"/>
<dbReference type="AlphaFoldDB" id="A0A4S8N2D3"/>
<evidence type="ECO:0000313" key="3">
    <source>
        <dbReference type="Proteomes" id="UP000307087"/>
    </source>
</evidence>
<evidence type="ECO:0000256" key="1">
    <source>
        <dbReference type="SAM" id="Phobius"/>
    </source>
</evidence>
<keyword evidence="1" id="KW-0812">Transmembrane</keyword>
<evidence type="ECO:0000313" key="2">
    <source>
        <dbReference type="EMBL" id="THV09149.1"/>
    </source>
</evidence>
<feature type="transmembrane region" description="Helical" evidence="1">
    <location>
        <begin position="51"/>
        <end position="72"/>
    </location>
</feature>
<dbReference type="EMBL" id="STGW01000016">
    <property type="protein sequence ID" value="THV09149.1"/>
    <property type="molecule type" value="Genomic_DNA"/>
</dbReference>
<accession>A0A4S8N2D3</accession>
<dbReference type="OrthoDB" id="3790532at2"/>